<feature type="compositionally biased region" description="Basic residues" evidence="3">
    <location>
        <begin position="294"/>
        <end position="310"/>
    </location>
</feature>
<evidence type="ECO:0008006" key="6">
    <source>
        <dbReference type="Google" id="ProtNLM"/>
    </source>
</evidence>
<dbReference type="OrthoDB" id="20734at2759"/>
<evidence type="ECO:0000256" key="1">
    <source>
        <dbReference type="ARBA" id="ARBA00004173"/>
    </source>
</evidence>
<dbReference type="InterPro" id="IPR018828">
    <property type="entry name" value="RRG7"/>
</dbReference>
<accession>A0A8K0R1U1</accession>
<dbReference type="Pfam" id="PF10356">
    <property type="entry name" value="RRG7"/>
    <property type="match status" value="2"/>
</dbReference>
<evidence type="ECO:0000313" key="4">
    <source>
        <dbReference type="EMBL" id="KAH7084326.1"/>
    </source>
</evidence>
<dbReference type="GO" id="GO:0006302">
    <property type="term" value="P:double-strand break repair"/>
    <property type="evidence" value="ECO:0007669"/>
    <property type="project" value="UniProtKB-ARBA"/>
</dbReference>
<keyword evidence="2" id="KW-0496">Mitochondrion</keyword>
<reference evidence="4" key="1">
    <citation type="journal article" date="2021" name="Nat. Commun.">
        <title>Genetic determinants of endophytism in the Arabidopsis root mycobiome.</title>
        <authorList>
            <person name="Mesny F."/>
            <person name="Miyauchi S."/>
            <person name="Thiergart T."/>
            <person name="Pickel B."/>
            <person name="Atanasova L."/>
            <person name="Karlsson M."/>
            <person name="Huettel B."/>
            <person name="Barry K.W."/>
            <person name="Haridas S."/>
            <person name="Chen C."/>
            <person name="Bauer D."/>
            <person name="Andreopoulos W."/>
            <person name="Pangilinan J."/>
            <person name="LaButti K."/>
            <person name="Riley R."/>
            <person name="Lipzen A."/>
            <person name="Clum A."/>
            <person name="Drula E."/>
            <person name="Henrissat B."/>
            <person name="Kohler A."/>
            <person name="Grigoriev I.V."/>
            <person name="Martin F.M."/>
            <person name="Hacquard S."/>
        </authorList>
    </citation>
    <scope>NUCLEOTIDE SEQUENCE</scope>
    <source>
        <strain evidence="4">MPI-SDFR-AT-0120</strain>
    </source>
</reference>
<dbReference type="InterPro" id="IPR011335">
    <property type="entry name" value="Restrct_endonuc-II-like"/>
</dbReference>
<evidence type="ECO:0000256" key="3">
    <source>
        <dbReference type="SAM" id="MobiDB-lite"/>
    </source>
</evidence>
<comment type="caution">
    <text evidence="4">The sequence shown here is derived from an EMBL/GenBank/DDBJ whole genome shotgun (WGS) entry which is preliminary data.</text>
</comment>
<evidence type="ECO:0000313" key="5">
    <source>
        <dbReference type="Proteomes" id="UP000813461"/>
    </source>
</evidence>
<evidence type="ECO:0000256" key="2">
    <source>
        <dbReference type="ARBA" id="ARBA00023128"/>
    </source>
</evidence>
<dbReference type="PANTHER" id="PTHR28133">
    <property type="entry name" value="REQUIRED FOR RESPIRATORY GROWTH PROTEIN 7, MITOCHONDRIAL"/>
    <property type="match status" value="1"/>
</dbReference>
<organism evidence="4 5">
    <name type="scientific">Paraphoma chrysanthemicola</name>
    <dbReference type="NCBI Taxonomy" id="798071"/>
    <lineage>
        <taxon>Eukaryota</taxon>
        <taxon>Fungi</taxon>
        <taxon>Dikarya</taxon>
        <taxon>Ascomycota</taxon>
        <taxon>Pezizomycotina</taxon>
        <taxon>Dothideomycetes</taxon>
        <taxon>Pleosporomycetidae</taxon>
        <taxon>Pleosporales</taxon>
        <taxon>Pleosporineae</taxon>
        <taxon>Phaeosphaeriaceae</taxon>
        <taxon>Paraphoma</taxon>
    </lineage>
</organism>
<feature type="compositionally biased region" description="Basic residues" evidence="3">
    <location>
        <begin position="354"/>
        <end position="388"/>
    </location>
</feature>
<comment type="subcellular location">
    <subcellularLocation>
        <location evidence="1">Mitochondrion</location>
    </subcellularLocation>
</comment>
<sequence length="396" mass="44146">MRPSLRPPWQLPVHLLRWHPRAPQSIPRRIATTSASNTAPIDIPELILSPGSRNHNSLPTFIEYAKRTKLAPTKTVYIGTHYEYTVALALMRLGFSLLRIGKRFDAGIDLIGHWALAPLREPMRVIIQCKARQGSVFPNTMREMEGSFHGIPPKWRNKDVLGLLVTNNKATKGTLETLGQSRYPMGFMMVTREGTVQQFLWNRAASDRGLEGVGVTVRYTPRALLPDAELDEEDGTNVKKSQAKFRNAGTKKDIQLTWLGTPITTDRNDLDQETLALLKLVKPDARTIPSPVRATKRGPGRKPTLHKAPTKRGGMVTGKVGRPSTAVRMLSTLPALEDQQEEEEEVVAEVEKRRPGRPKGSKTKPKRGRPKGSKNKPKRGRPKGSKNKPKSDVDGE</sequence>
<gene>
    <name evidence="4" type="ORF">FB567DRAFT_528800</name>
</gene>
<feature type="region of interest" description="Disordered" evidence="3">
    <location>
        <begin position="288"/>
        <end position="396"/>
    </location>
</feature>
<dbReference type="PANTHER" id="PTHR28133:SF1">
    <property type="entry name" value="REQUIRED FOR RESPIRATORY GROWTH PROTEIN 7, MITOCHONDRIAL"/>
    <property type="match status" value="1"/>
</dbReference>
<dbReference type="Proteomes" id="UP000813461">
    <property type="component" value="Unassembled WGS sequence"/>
</dbReference>
<keyword evidence="5" id="KW-1185">Reference proteome</keyword>
<dbReference type="EMBL" id="JAGMVJ010000012">
    <property type="protein sequence ID" value="KAH7084326.1"/>
    <property type="molecule type" value="Genomic_DNA"/>
</dbReference>
<dbReference type="AlphaFoldDB" id="A0A8K0R1U1"/>
<protein>
    <recommendedName>
        <fullName evidence="6">Required for respiratory growth protein 7, mitochondrial</fullName>
    </recommendedName>
</protein>
<dbReference type="GO" id="GO:0005739">
    <property type="term" value="C:mitochondrion"/>
    <property type="evidence" value="ECO:0007669"/>
    <property type="project" value="UniProtKB-SubCell"/>
</dbReference>
<name>A0A8K0R1U1_9PLEO</name>
<dbReference type="SUPFAM" id="SSF52980">
    <property type="entry name" value="Restriction endonuclease-like"/>
    <property type="match status" value="1"/>
</dbReference>
<feature type="compositionally biased region" description="Acidic residues" evidence="3">
    <location>
        <begin position="338"/>
        <end position="348"/>
    </location>
</feature>
<proteinExistence type="predicted"/>